<dbReference type="Pfam" id="PF03797">
    <property type="entry name" value="Autotransporter"/>
    <property type="match status" value="1"/>
</dbReference>
<reference evidence="3 8" key="2">
    <citation type="submission" date="2020-12" db="EMBL/GenBank/DDBJ databases">
        <title>Comparative genomic insights into the epidemiology and virulence of plant pathogenic Pseudomonads from Turkey.</title>
        <authorList>
            <person name="Dillon M."/>
            <person name="Ruiz-Bedoya T."/>
            <person name="Bendalovic-Torma C."/>
            <person name="Guttman K.M."/>
            <person name="Kwak H."/>
            <person name="Middleton M.A."/>
            <person name="Wang P.W."/>
            <person name="Horuz S."/>
            <person name="Aysan Y."/>
            <person name="Guttman D.S."/>
        </authorList>
    </citation>
    <scope>NUCLEOTIDE SEQUENCE [LARGE SCALE GENOMIC DNA]</scope>
    <source>
        <strain evidence="3 8">S4_EA_3a</strain>
    </source>
</reference>
<comment type="caution">
    <text evidence="4">The sequence shown here is derived from an EMBL/GenBank/DDBJ whole genome shotgun (WGS) entry which is preliminary data.</text>
</comment>
<accession>A0A0R3AQ85</accession>
<dbReference type="Proteomes" id="UP000537729">
    <property type="component" value="Unassembled WGS sequence"/>
</dbReference>
<keyword evidence="8" id="KW-1185">Reference proteome</keyword>
<evidence type="ECO:0000313" key="3">
    <source>
        <dbReference type="EMBL" id="MBI6648782.1"/>
    </source>
</evidence>
<dbReference type="InterPro" id="IPR006315">
    <property type="entry name" value="OM_autotransptr_brl_dom"/>
</dbReference>
<dbReference type="InterPro" id="IPR005546">
    <property type="entry name" value="Autotransporte_beta"/>
</dbReference>
<evidence type="ECO:0000313" key="6">
    <source>
        <dbReference type="Proteomes" id="UP000537729"/>
    </source>
</evidence>
<feature type="signal peptide" evidence="1">
    <location>
        <begin position="1"/>
        <end position="24"/>
    </location>
</feature>
<dbReference type="PROSITE" id="PS51208">
    <property type="entry name" value="AUTOTRANSPORTER"/>
    <property type="match status" value="1"/>
</dbReference>
<dbReference type="Proteomes" id="UP000552560">
    <property type="component" value="Unassembled WGS sequence"/>
</dbReference>
<evidence type="ECO:0000259" key="2">
    <source>
        <dbReference type="PROSITE" id="PS51208"/>
    </source>
</evidence>
<dbReference type="AlphaFoldDB" id="A0A0R3AQ85"/>
<dbReference type="Proteomes" id="UP000614123">
    <property type="component" value="Unassembled WGS sequence"/>
</dbReference>
<name>A0A0R3AQ85_PSEVE</name>
<dbReference type="OrthoDB" id="5760545at2"/>
<reference evidence="6 7" key="1">
    <citation type="journal article" date="2020" name="Front. Microbiol.">
        <title>Genetic Organization of the aprX-lipA2 Operon Affects the Proteolytic Potential of Pseudomonas Species in Milk.</title>
        <authorList>
            <person name="Maier C."/>
            <person name="Huptas C."/>
            <person name="von Neubeck M."/>
            <person name="Scherer S."/>
            <person name="Wenning M."/>
            <person name="Lucking G."/>
        </authorList>
    </citation>
    <scope>NUCLEOTIDE SEQUENCE [LARGE SCALE GENOMIC DNA]</scope>
    <source>
        <strain evidence="5 6">DSM 16272</strain>
        <strain evidence="4 7">WS 4671</strain>
    </source>
</reference>
<keyword evidence="1" id="KW-0732">Signal</keyword>
<dbReference type="EMBL" id="JAAQWE010000016">
    <property type="protein sequence ID" value="NMX98350.1"/>
    <property type="molecule type" value="Genomic_DNA"/>
</dbReference>
<dbReference type="GeneID" id="47559616"/>
<proteinExistence type="predicted"/>
<gene>
    <name evidence="5" type="ORF">HBO38_18765</name>
    <name evidence="4" type="ORF">HBO43_17235</name>
    <name evidence="3" type="ORF">YA0849_07130</name>
</gene>
<dbReference type="KEGG" id="pvr:PverR02_31065"/>
<evidence type="ECO:0000313" key="4">
    <source>
        <dbReference type="EMBL" id="NMX98350.1"/>
    </source>
</evidence>
<organism evidence="4 7">
    <name type="scientific">Pseudomonas veronii</name>
    <dbReference type="NCBI Taxonomy" id="76761"/>
    <lineage>
        <taxon>Bacteria</taxon>
        <taxon>Pseudomonadati</taxon>
        <taxon>Pseudomonadota</taxon>
        <taxon>Gammaproteobacteria</taxon>
        <taxon>Pseudomonadales</taxon>
        <taxon>Pseudomonadaceae</taxon>
        <taxon>Pseudomonas</taxon>
    </lineage>
</organism>
<dbReference type="SUPFAM" id="SSF103515">
    <property type="entry name" value="Autotransporter"/>
    <property type="match status" value="1"/>
</dbReference>
<dbReference type="RefSeq" id="WP_026140406.1">
    <property type="nucleotide sequence ID" value="NZ_CP018420.1"/>
</dbReference>
<evidence type="ECO:0000313" key="7">
    <source>
        <dbReference type="Proteomes" id="UP000552560"/>
    </source>
</evidence>
<sequence length="430" mass="46647">MPFTPPRFALVMALAISAASLQHAQARGDIEYRPYHFQPYEALDNEWADAASEKAEPIDGYLTQRATTHNGLQLAKALEPALVQLLESGELTSEQIKALEKFADALDKQPGGIGAALEQLAASQNANLAAATQNTTQQLSSQLLSILRTLPADDAGHFWVQSLGNDGTLDKKGGSAGLKHGTQGLLLGADWALDHAWRVGVMGAKSSSHLDAARFSADLDSWHLGSYAVRQDGPLALRLGAIYSSHDGQNKRSVKLLDYTEQLRANYNANSQTVFSEMGYQLGTADLSVEPFAGLGYQRYHRDGFKERGGLTALNVGSQNQQNLSSTFGLRLASLYRFDNQMSLAPHLSASWKHLYGDVDSRVSQSFRAAPGLIDSFTVQGTSLDRDSLNVRAGLDLALSPQHTVGLTYASETGNHSRNQGLMGQWQMRF</sequence>
<dbReference type="InterPro" id="IPR036709">
    <property type="entry name" value="Autotransporte_beta_dom_sf"/>
</dbReference>
<dbReference type="GO" id="GO:0019867">
    <property type="term" value="C:outer membrane"/>
    <property type="evidence" value="ECO:0007669"/>
    <property type="project" value="InterPro"/>
</dbReference>
<protein>
    <submittedName>
        <fullName evidence="4">Autotransporter outer membrane beta-barrel domain-containing protein</fullName>
    </submittedName>
</protein>
<evidence type="ECO:0000313" key="5">
    <source>
        <dbReference type="EMBL" id="NMY10481.1"/>
    </source>
</evidence>
<feature type="domain" description="Autotransporter" evidence="2">
    <location>
        <begin position="151"/>
        <end position="430"/>
    </location>
</feature>
<dbReference type="NCBIfam" id="TIGR01414">
    <property type="entry name" value="autotrans_barl"/>
    <property type="match status" value="1"/>
</dbReference>
<dbReference type="EMBL" id="JAAQWG010000027">
    <property type="protein sequence ID" value="NMY10481.1"/>
    <property type="molecule type" value="Genomic_DNA"/>
</dbReference>
<evidence type="ECO:0000313" key="8">
    <source>
        <dbReference type="Proteomes" id="UP000614123"/>
    </source>
</evidence>
<dbReference type="EMBL" id="JAEILD010000028">
    <property type="protein sequence ID" value="MBI6648782.1"/>
    <property type="molecule type" value="Genomic_DNA"/>
</dbReference>
<feature type="chain" id="PRO_5044546330" evidence="1">
    <location>
        <begin position="25"/>
        <end position="430"/>
    </location>
</feature>
<dbReference type="SMART" id="SM00869">
    <property type="entry name" value="Autotransporter"/>
    <property type="match status" value="1"/>
</dbReference>
<dbReference type="Gene3D" id="2.40.128.130">
    <property type="entry name" value="Autotransporter beta-domain"/>
    <property type="match status" value="1"/>
</dbReference>
<evidence type="ECO:0000256" key="1">
    <source>
        <dbReference type="SAM" id="SignalP"/>
    </source>
</evidence>